<feature type="transmembrane region" description="Helical" evidence="7">
    <location>
        <begin position="236"/>
        <end position="254"/>
    </location>
</feature>
<reference evidence="8" key="1">
    <citation type="submission" date="2020-02" db="EMBL/GenBank/DDBJ databases">
        <authorList>
            <person name="Meier V. D."/>
        </authorList>
    </citation>
    <scope>NUCLEOTIDE SEQUENCE</scope>
    <source>
        <strain evidence="8">AVDCRST_MAG18</strain>
    </source>
</reference>
<feature type="transmembrane region" description="Helical" evidence="7">
    <location>
        <begin position="207"/>
        <end position="224"/>
    </location>
</feature>
<feature type="transmembrane region" description="Helical" evidence="7">
    <location>
        <begin position="46"/>
        <end position="68"/>
    </location>
</feature>
<dbReference type="AlphaFoldDB" id="A0A6J4VZA1"/>
<comment type="subcellular location">
    <subcellularLocation>
        <location evidence="7">Cell membrane</location>
        <topology evidence="7">Multi-pass membrane protein</topology>
    </subcellularLocation>
</comment>
<feature type="transmembrane region" description="Helical" evidence="7">
    <location>
        <begin position="88"/>
        <end position="107"/>
    </location>
</feature>
<keyword evidence="6 7" id="KW-0472">Membrane</keyword>
<sequence>MVTDPVAFAIGPLAVRWYGILIMLGVLGGATLAARLAGRKGENPDHLWNMVPLVVFVAIAGARIYWVMLDWQTCCAADPWQALNIRGGGISIHGAIAFGLLAIWGFTRFNKLGFFRWVDIIVPGMALGQAIGRWGNFTNQEAFGSPTTAPWGIFISPQRRPIGYENFEYFHPTFLYESIYNLLACIVLYQLAVRIDRDRRLRDGDTLWVYLIGYAVARFAIESLRTDSLLIGPFKAAHVISAILLIIGFVGLGWRHIGWRGEDKPRLAATTTAADTTEAMRVNTEEAPAQTPAHLVGKSVHARKGNGEPTARET</sequence>
<feature type="transmembrane region" description="Helical" evidence="7">
    <location>
        <begin position="114"/>
        <end position="132"/>
    </location>
</feature>
<evidence type="ECO:0000256" key="5">
    <source>
        <dbReference type="ARBA" id="ARBA00022989"/>
    </source>
</evidence>
<evidence type="ECO:0000256" key="3">
    <source>
        <dbReference type="ARBA" id="ARBA00022679"/>
    </source>
</evidence>
<comment type="pathway">
    <text evidence="7">Protein modification; lipoprotein biosynthesis (diacylglyceryl transfer).</text>
</comment>
<keyword evidence="5 7" id="KW-1133">Transmembrane helix</keyword>
<keyword evidence="3 7" id="KW-0808">Transferase</keyword>
<dbReference type="GO" id="GO:0005886">
    <property type="term" value="C:plasma membrane"/>
    <property type="evidence" value="ECO:0007669"/>
    <property type="project" value="UniProtKB-SubCell"/>
</dbReference>
<evidence type="ECO:0000256" key="2">
    <source>
        <dbReference type="ARBA" id="ARBA00022475"/>
    </source>
</evidence>
<gene>
    <name evidence="7" type="primary">lgt</name>
    <name evidence="8" type="ORF">AVDCRST_MAG18-4687</name>
</gene>
<dbReference type="EC" id="2.5.1.145" evidence="7"/>
<comment type="similarity">
    <text evidence="1 7">Belongs to the Lgt family.</text>
</comment>
<name>A0A6J4VZA1_9BACT</name>
<comment type="catalytic activity">
    <reaction evidence="7">
        <text>L-cysteinyl-[prolipoprotein] + a 1,2-diacyl-sn-glycero-3-phospho-(1'-sn-glycerol) = an S-1,2-diacyl-sn-glyceryl-L-cysteinyl-[prolipoprotein] + sn-glycerol 1-phosphate + H(+)</text>
        <dbReference type="Rhea" id="RHEA:56712"/>
        <dbReference type="Rhea" id="RHEA-COMP:14679"/>
        <dbReference type="Rhea" id="RHEA-COMP:14680"/>
        <dbReference type="ChEBI" id="CHEBI:15378"/>
        <dbReference type="ChEBI" id="CHEBI:29950"/>
        <dbReference type="ChEBI" id="CHEBI:57685"/>
        <dbReference type="ChEBI" id="CHEBI:64716"/>
        <dbReference type="ChEBI" id="CHEBI:140658"/>
        <dbReference type="EC" id="2.5.1.145"/>
    </reaction>
</comment>
<feature type="transmembrane region" description="Helical" evidence="7">
    <location>
        <begin position="15"/>
        <end position="34"/>
    </location>
</feature>
<dbReference type="InterPro" id="IPR001640">
    <property type="entry name" value="Lgt"/>
</dbReference>
<evidence type="ECO:0000256" key="6">
    <source>
        <dbReference type="ARBA" id="ARBA00023136"/>
    </source>
</evidence>
<dbReference type="EMBL" id="CADCWN010000378">
    <property type="protein sequence ID" value="CAA9589628.1"/>
    <property type="molecule type" value="Genomic_DNA"/>
</dbReference>
<accession>A0A6J4VZA1</accession>
<keyword evidence="8" id="KW-0449">Lipoprotein</keyword>
<organism evidence="8">
    <name type="scientific">uncultured Thermomicrobiales bacterium</name>
    <dbReference type="NCBI Taxonomy" id="1645740"/>
    <lineage>
        <taxon>Bacteria</taxon>
        <taxon>Pseudomonadati</taxon>
        <taxon>Thermomicrobiota</taxon>
        <taxon>Thermomicrobia</taxon>
        <taxon>Thermomicrobiales</taxon>
        <taxon>environmental samples</taxon>
    </lineage>
</organism>
<comment type="function">
    <text evidence="7">Catalyzes the transfer of the diacylglyceryl group from phosphatidylglycerol to the sulfhydryl group of the N-terminal cysteine of a prolipoprotein, the first step in the formation of mature lipoproteins.</text>
</comment>
<keyword evidence="4 7" id="KW-0812">Transmembrane</keyword>
<dbReference type="PANTHER" id="PTHR30589">
    <property type="entry name" value="PROLIPOPROTEIN DIACYLGLYCERYL TRANSFERASE"/>
    <property type="match status" value="1"/>
</dbReference>
<protein>
    <recommendedName>
        <fullName evidence="7">Phosphatidylglycerol--prolipoprotein diacylglyceryl transferase</fullName>
        <ecNumber evidence="7">2.5.1.145</ecNumber>
    </recommendedName>
</protein>
<dbReference type="PANTHER" id="PTHR30589:SF0">
    <property type="entry name" value="PHOSPHATIDYLGLYCEROL--PROLIPOPROTEIN DIACYLGLYCERYL TRANSFERASE"/>
    <property type="match status" value="1"/>
</dbReference>
<evidence type="ECO:0000256" key="4">
    <source>
        <dbReference type="ARBA" id="ARBA00022692"/>
    </source>
</evidence>
<proteinExistence type="inferred from homology"/>
<dbReference type="NCBIfam" id="TIGR00544">
    <property type="entry name" value="lgt"/>
    <property type="match status" value="1"/>
</dbReference>
<dbReference type="GO" id="GO:0008961">
    <property type="term" value="F:phosphatidylglycerol-prolipoprotein diacylglyceryl transferase activity"/>
    <property type="evidence" value="ECO:0007669"/>
    <property type="project" value="UniProtKB-UniRule"/>
</dbReference>
<keyword evidence="2 7" id="KW-1003">Cell membrane</keyword>
<feature type="transmembrane region" description="Helical" evidence="7">
    <location>
        <begin position="178"/>
        <end position="195"/>
    </location>
</feature>
<dbReference type="HAMAP" id="MF_01147">
    <property type="entry name" value="Lgt"/>
    <property type="match status" value="1"/>
</dbReference>
<evidence type="ECO:0000256" key="7">
    <source>
        <dbReference type="HAMAP-Rule" id="MF_01147"/>
    </source>
</evidence>
<feature type="binding site" evidence="7">
    <location>
        <position position="133"/>
    </location>
    <ligand>
        <name>a 1,2-diacyl-sn-glycero-3-phospho-(1'-sn-glycerol)</name>
        <dbReference type="ChEBI" id="CHEBI:64716"/>
    </ligand>
</feature>
<evidence type="ECO:0000256" key="1">
    <source>
        <dbReference type="ARBA" id="ARBA00007150"/>
    </source>
</evidence>
<dbReference type="Pfam" id="PF01790">
    <property type="entry name" value="LGT"/>
    <property type="match status" value="1"/>
</dbReference>
<dbReference type="UniPathway" id="UPA00664"/>
<evidence type="ECO:0000313" key="8">
    <source>
        <dbReference type="EMBL" id="CAA9589628.1"/>
    </source>
</evidence>
<dbReference type="GO" id="GO:0042158">
    <property type="term" value="P:lipoprotein biosynthetic process"/>
    <property type="evidence" value="ECO:0007669"/>
    <property type="project" value="UniProtKB-UniRule"/>
</dbReference>